<dbReference type="PANTHER" id="PTHR12674">
    <property type="entry name" value="PREFOLDIN SUBUNIT 5"/>
    <property type="match status" value="1"/>
</dbReference>
<dbReference type="GO" id="GO:1990113">
    <property type="term" value="P:RNA polymerase I assembly"/>
    <property type="evidence" value="ECO:0007669"/>
    <property type="project" value="TreeGrafter"/>
</dbReference>
<organism evidence="4 5">
    <name type="scientific">Wickerhamomyces pijperi</name>
    <name type="common">Yeast</name>
    <name type="synonym">Pichia pijperi</name>
    <dbReference type="NCBI Taxonomy" id="599730"/>
    <lineage>
        <taxon>Eukaryota</taxon>
        <taxon>Fungi</taxon>
        <taxon>Dikarya</taxon>
        <taxon>Ascomycota</taxon>
        <taxon>Saccharomycotina</taxon>
        <taxon>Saccharomycetes</taxon>
        <taxon>Phaffomycetales</taxon>
        <taxon>Wickerhamomycetaceae</taxon>
        <taxon>Wickerhamomyces</taxon>
    </lineage>
</organism>
<dbReference type="EMBL" id="JAEUBG010000293">
    <property type="protein sequence ID" value="KAH3688559.1"/>
    <property type="molecule type" value="Genomic_DNA"/>
</dbReference>
<dbReference type="OrthoDB" id="21413at2759"/>
<dbReference type="GO" id="GO:0005737">
    <property type="term" value="C:cytoplasm"/>
    <property type="evidence" value="ECO:0007669"/>
    <property type="project" value="TreeGrafter"/>
</dbReference>
<dbReference type="GO" id="GO:0051082">
    <property type="term" value="F:unfolded protein binding"/>
    <property type="evidence" value="ECO:0007669"/>
    <property type="project" value="InterPro"/>
</dbReference>
<feature type="compositionally biased region" description="Acidic residues" evidence="2">
    <location>
        <begin position="676"/>
        <end position="698"/>
    </location>
</feature>
<dbReference type="GO" id="GO:0016272">
    <property type="term" value="C:prefoldin complex"/>
    <property type="evidence" value="ECO:0007669"/>
    <property type="project" value="InterPro"/>
</dbReference>
<dbReference type="Gene3D" id="1.10.287.370">
    <property type="match status" value="1"/>
</dbReference>
<feature type="region of interest" description="Disordered" evidence="2">
    <location>
        <begin position="122"/>
        <end position="146"/>
    </location>
</feature>
<keyword evidence="5" id="KW-1185">Reference proteome</keyword>
<dbReference type="GO" id="GO:0006457">
    <property type="term" value="P:protein folding"/>
    <property type="evidence" value="ECO:0007669"/>
    <property type="project" value="InterPro"/>
</dbReference>
<dbReference type="InterPro" id="IPR009053">
    <property type="entry name" value="Prefoldin"/>
</dbReference>
<gene>
    <name evidence="4" type="ORF">WICPIJ_000457</name>
</gene>
<dbReference type="InterPro" id="IPR004127">
    <property type="entry name" value="Prefoldin_subunit_alpha"/>
</dbReference>
<dbReference type="Pfam" id="PF02996">
    <property type="entry name" value="Prefoldin"/>
    <property type="match status" value="1"/>
</dbReference>
<feature type="compositionally biased region" description="Acidic residues" evidence="2">
    <location>
        <begin position="360"/>
        <end position="369"/>
    </location>
</feature>
<feature type="region of interest" description="Disordered" evidence="2">
    <location>
        <begin position="360"/>
        <end position="391"/>
    </location>
</feature>
<dbReference type="GO" id="GO:1990115">
    <property type="term" value="P:RNA polymerase III assembly"/>
    <property type="evidence" value="ECO:0007669"/>
    <property type="project" value="TreeGrafter"/>
</dbReference>
<dbReference type="Proteomes" id="UP000774326">
    <property type="component" value="Unassembled WGS sequence"/>
</dbReference>
<feature type="region of interest" description="Disordered" evidence="2">
    <location>
        <begin position="523"/>
        <end position="562"/>
    </location>
</feature>
<feature type="compositionally biased region" description="Polar residues" evidence="2">
    <location>
        <begin position="122"/>
        <end position="132"/>
    </location>
</feature>
<dbReference type="AlphaFoldDB" id="A0A9P8QGN8"/>
<dbReference type="GO" id="GO:1990114">
    <property type="term" value="P:RNA polymerase II core complex assembly"/>
    <property type="evidence" value="ECO:0007669"/>
    <property type="project" value="TreeGrafter"/>
</dbReference>
<evidence type="ECO:0000313" key="5">
    <source>
        <dbReference type="Proteomes" id="UP000774326"/>
    </source>
</evidence>
<feature type="region of interest" description="Disordered" evidence="2">
    <location>
        <begin position="665"/>
        <end position="707"/>
    </location>
</feature>
<comment type="caution">
    <text evidence="4">The sequence shown here is derived from an EMBL/GenBank/DDBJ whole genome shotgun (WGS) entry which is preliminary data.</text>
</comment>
<evidence type="ECO:0000256" key="1">
    <source>
        <dbReference type="ARBA" id="ARBA00010048"/>
    </source>
</evidence>
<protein>
    <recommendedName>
        <fullName evidence="3">DUF3835 domain-containing protein</fullName>
    </recommendedName>
</protein>
<dbReference type="SUPFAM" id="SSF46579">
    <property type="entry name" value="Prefoldin"/>
    <property type="match status" value="1"/>
</dbReference>
<feature type="compositionally biased region" description="Acidic residues" evidence="2">
    <location>
        <begin position="377"/>
        <end position="391"/>
    </location>
</feature>
<reference evidence="4" key="1">
    <citation type="journal article" date="2021" name="Open Biol.">
        <title>Shared evolutionary footprints suggest mitochondrial oxidative damage underlies multiple complex I losses in fungi.</title>
        <authorList>
            <person name="Schikora-Tamarit M.A."/>
            <person name="Marcet-Houben M."/>
            <person name="Nosek J."/>
            <person name="Gabaldon T."/>
        </authorList>
    </citation>
    <scope>NUCLEOTIDE SEQUENCE</scope>
    <source>
        <strain evidence="4">CBS2887</strain>
    </source>
</reference>
<comment type="similarity">
    <text evidence="1">Belongs to the prefoldin subunit alpha family.</text>
</comment>
<dbReference type="PANTHER" id="PTHR12674:SF2">
    <property type="entry name" value="PREFOLDIN SUBUNIT 5"/>
    <property type="match status" value="1"/>
</dbReference>
<evidence type="ECO:0000256" key="2">
    <source>
        <dbReference type="SAM" id="MobiDB-lite"/>
    </source>
</evidence>
<feature type="domain" description="DUF3835" evidence="3">
    <location>
        <begin position="717"/>
        <end position="781"/>
    </location>
</feature>
<dbReference type="InterPro" id="IPR024325">
    <property type="entry name" value="DUF3835"/>
</dbReference>
<accession>A0A9P8QGN8</accession>
<dbReference type="Pfam" id="PF12927">
    <property type="entry name" value="DUF3835"/>
    <property type="match status" value="1"/>
</dbReference>
<dbReference type="InterPro" id="IPR011599">
    <property type="entry name" value="PFD_alpha_archaea"/>
</dbReference>
<evidence type="ECO:0000313" key="4">
    <source>
        <dbReference type="EMBL" id="KAH3688559.1"/>
    </source>
</evidence>
<reference evidence="4" key="2">
    <citation type="submission" date="2021-01" db="EMBL/GenBank/DDBJ databases">
        <authorList>
            <person name="Schikora-Tamarit M.A."/>
        </authorList>
    </citation>
    <scope>NUCLEOTIDE SEQUENCE</scope>
    <source>
        <strain evidence="4">CBS2887</strain>
    </source>
</reference>
<feature type="region of interest" description="Disordered" evidence="2">
    <location>
        <begin position="451"/>
        <end position="505"/>
    </location>
</feature>
<name>A0A9P8QGN8_WICPI</name>
<evidence type="ECO:0000259" key="3">
    <source>
        <dbReference type="Pfam" id="PF12927"/>
    </source>
</evidence>
<feature type="compositionally biased region" description="Polar residues" evidence="2">
    <location>
        <begin position="539"/>
        <end position="549"/>
    </location>
</feature>
<sequence>MSQIEQRINQTIENLIQKRKVLQGHLSQYKILKNRLEQWENFEEDDSPEITVSINQRGRVAAHVQNPRKILAFLGSDYFVERDPLQALEIVERKTKYLKESISDFDTKIKEARSTLNGLQSLIDNKGTSSKDSSTKHNDVYDSLNDEDSFPLMDIREELDEDGNVISSSIKESHNEFRELMNDGAVQEVIPDVRSTEITVKASELEVNASVEAPKIEELDNGELDHIENIQSGEDQQKEALKSHKNTQKSISDSVISDIVEKEDPVFVSPIPNFLNEETNESKPDVHIDEFFTLFEEMKIIDHNSGIPSHINRLRESIGATAGSTTPVGNVIDSTDPTIEAEDILQLQLIADDFDLEYLDDDEDYEEEGAYDRSYYYEDDEDEDYNEEAEDQEELTLIKEVKYETQSREPTIVGETEKELPKSILKHTPIEKSKSVSFSSTLHIKEIPEEKPIIQEDIAPEATAPPKRVSKFKQRAASKTDHDPPVMSSLNINHPKKINSPTTSTVIELNESRRAVEDIIEREAVLPPLSEPAKEESASEVTPQKTTPPNKEGTGSKRDIILSDSQPLKLSKFKQKQLQSNKQTATVQIQVPATNPINTPFYAASNTAEVAATEDLIREKDEFDSNGLYSDSIDYGSTGMEDIMDYLSNDVDDEDDIAIEQLISMGDYQINPNGHEDEEDDDDEEDTEDQFLEDEDDGPLLGNIVENEEVEDPLYVVDSDQLEREYLALRERFKSQFISTSESDLPQTKDLIAPHSSEQGKEFEPIDEHGNPVKVSRFKKALNRE</sequence>
<proteinExistence type="inferred from homology"/>